<proteinExistence type="predicted"/>
<dbReference type="AlphaFoldDB" id="A0AAU9IMG6"/>
<sequence>MENIETADIKRSDNQAVHSDIKGKNIKHAKNQIKALRKRTDHILSIELALDEVNQKTQNSLKIQFYEDKNPIIEELETLKEELEKEFKNTSSSYQNDSILIDLLQANEEAMSAYLEHVEVYASFSSRLKAAIEALISESFSPYIYQDPKFLYSMSSQMDKTEIVVYDIEKSQQVNINIGLSEFLTNDEVNVVQLPNKELFCIGKKKDIGYAFIIDLNSYEIKRILPPTTYSNRSGIFYYQQNVYIFGGLTRLKVNKTSQGPFSFPSILGAQNDNRKFDLIKNKWSSLPPLPSWHSTSSSAVPFKQRIMHVRKRLWQWICLDKNWKIWWKLIYSSAI</sequence>
<organism evidence="1 2">
    <name type="scientific">Blepharisma stoltei</name>
    <dbReference type="NCBI Taxonomy" id="1481888"/>
    <lineage>
        <taxon>Eukaryota</taxon>
        <taxon>Sar</taxon>
        <taxon>Alveolata</taxon>
        <taxon>Ciliophora</taxon>
        <taxon>Postciliodesmatophora</taxon>
        <taxon>Heterotrichea</taxon>
        <taxon>Heterotrichida</taxon>
        <taxon>Blepharismidae</taxon>
        <taxon>Blepharisma</taxon>
    </lineage>
</organism>
<protein>
    <submittedName>
        <fullName evidence="1">Uncharacterized protein</fullName>
    </submittedName>
</protein>
<dbReference type="InterPro" id="IPR015915">
    <property type="entry name" value="Kelch-typ_b-propeller"/>
</dbReference>
<accession>A0AAU9IMG6</accession>
<dbReference type="SUPFAM" id="SSF50965">
    <property type="entry name" value="Galactose oxidase, central domain"/>
    <property type="match status" value="1"/>
</dbReference>
<gene>
    <name evidence="1" type="ORF">BSTOLATCC_MIC1530</name>
</gene>
<dbReference type="InterPro" id="IPR011043">
    <property type="entry name" value="Gal_Oxase/kelch_b-propeller"/>
</dbReference>
<evidence type="ECO:0000313" key="2">
    <source>
        <dbReference type="Proteomes" id="UP001162131"/>
    </source>
</evidence>
<keyword evidence="2" id="KW-1185">Reference proteome</keyword>
<name>A0AAU9IMG6_9CILI</name>
<dbReference type="EMBL" id="CAJZBQ010000002">
    <property type="protein sequence ID" value="CAG9310690.1"/>
    <property type="molecule type" value="Genomic_DNA"/>
</dbReference>
<dbReference type="Proteomes" id="UP001162131">
    <property type="component" value="Unassembled WGS sequence"/>
</dbReference>
<comment type="caution">
    <text evidence="1">The sequence shown here is derived from an EMBL/GenBank/DDBJ whole genome shotgun (WGS) entry which is preliminary data.</text>
</comment>
<dbReference type="Gene3D" id="2.120.10.80">
    <property type="entry name" value="Kelch-type beta propeller"/>
    <property type="match status" value="1"/>
</dbReference>
<reference evidence="1" key="1">
    <citation type="submission" date="2021-09" db="EMBL/GenBank/DDBJ databases">
        <authorList>
            <consortium name="AG Swart"/>
            <person name="Singh M."/>
            <person name="Singh A."/>
            <person name="Seah K."/>
            <person name="Emmerich C."/>
        </authorList>
    </citation>
    <scope>NUCLEOTIDE SEQUENCE</scope>
    <source>
        <strain evidence="1">ATCC30299</strain>
    </source>
</reference>
<evidence type="ECO:0000313" key="1">
    <source>
        <dbReference type="EMBL" id="CAG9310690.1"/>
    </source>
</evidence>